<gene>
    <name evidence="1" type="ORF">PanWU01x14_226910</name>
</gene>
<protein>
    <submittedName>
        <fullName evidence="1">Uncharacterized protein</fullName>
    </submittedName>
</protein>
<reference evidence="2" key="1">
    <citation type="submission" date="2016-06" db="EMBL/GenBank/DDBJ databases">
        <title>Parallel loss of symbiosis genes in relatives of nitrogen-fixing non-legume Parasponia.</title>
        <authorList>
            <person name="Van Velzen R."/>
            <person name="Holmer R."/>
            <person name="Bu F."/>
            <person name="Rutten L."/>
            <person name="Van Zeijl A."/>
            <person name="Liu W."/>
            <person name="Santuari L."/>
            <person name="Cao Q."/>
            <person name="Sharma T."/>
            <person name="Shen D."/>
            <person name="Roswanjaya Y."/>
            <person name="Wardhani T."/>
            <person name="Kalhor M.S."/>
            <person name="Jansen J."/>
            <person name="Van den Hoogen J."/>
            <person name="Gungor B."/>
            <person name="Hartog M."/>
            <person name="Hontelez J."/>
            <person name="Verver J."/>
            <person name="Yang W.-C."/>
            <person name="Schijlen E."/>
            <person name="Repin R."/>
            <person name="Schilthuizen M."/>
            <person name="Schranz E."/>
            <person name="Heidstra R."/>
            <person name="Miyata K."/>
            <person name="Fedorova E."/>
            <person name="Kohlen W."/>
            <person name="Bisseling T."/>
            <person name="Smit S."/>
            <person name="Geurts R."/>
        </authorList>
    </citation>
    <scope>NUCLEOTIDE SEQUENCE [LARGE SCALE GENOMIC DNA]</scope>
    <source>
        <strain evidence="2">cv. WU1-14</strain>
    </source>
</reference>
<evidence type="ECO:0000313" key="2">
    <source>
        <dbReference type="Proteomes" id="UP000237105"/>
    </source>
</evidence>
<comment type="caution">
    <text evidence="1">The sequence shown here is derived from an EMBL/GenBank/DDBJ whole genome shotgun (WGS) entry which is preliminary data.</text>
</comment>
<name>A0A2P5BMA6_PARAD</name>
<dbReference type="Proteomes" id="UP000237105">
    <property type="component" value="Unassembled WGS sequence"/>
</dbReference>
<dbReference type="AlphaFoldDB" id="A0A2P5BMA6"/>
<proteinExistence type="predicted"/>
<evidence type="ECO:0000313" key="1">
    <source>
        <dbReference type="EMBL" id="PON49883.1"/>
    </source>
</evidence>
<sequence>MSSSYINRINFSRLLLISVILYEES</sequence>
<keyword evidence="2" id="KW-1185">Reference proteome</keyword>
<dbReference type="EMBL" id="JXTB01000252">
    <property type="protein sequence ID" value="PON49883.1"/>
    <property type="molecule type" value="Genomic_DNA"/>
</dbReference>
<organism evidence="1 2">
    <name type="scientific">Parasponia andersonii</name>
    <name type="common">Sponia andersonii</name>
    <dbReference type="NCBI Taxonomy" id="3476"/>
    <lineage>
        <taxon>Eukaryota</taxon>
        <taxon>Viridiplantae</taxon>
        <taxon>Streptophyta</taxon>
        <taxon>Embryophyta</taxon>
        <taxon>Tracheophyta</taxon>
        <taxon>Spermatophyta</taxon>
        <taxon>Magnoliopsida</taxon>
        <taxon>eudicotyledons</taxon>
        <taxon>Gunneridae</taxon>
        <taxon>Pentapetalae</taxon>
        <taxon>rosids</taxon>
        <taxon>fabids</taxon>
        <taxon>Rosales</taxon>
        <taxon>Cannabaceae</taxon>
        <taxon>Parasponia</taxon>
    </lineage>
</organism>
<accession>A0A2P5BMA6</accession>